<dbReference type="OrthoDB" id="7170465at2"/>
<dbReference type="Proteomes" id="UP000244810">
    <property type="component" value="Unassembled WGS sequence"/>
</dbReference>
<keyword evidence="3" id="KW-1185">Reference proteome</keyword>
<dbReference type="Pfam" id="PF01370">
    <property type="entry name" value="Epimerase"/>
    <property type="match status" value="1"/>
</dbReference>
<evidence type="ECO:0000313" key="3">
    <source>
        <dbReference type="Proteomes" id="UP000244810"/>
    </source>
</evidence>
<dbReference type="SUPFAM" id="SSF51735">
    <property type="entry name" value="NAD(P)-binding Rossmann-fold domains"/>
    <property type="match status" value="1"/>
</dbReference>
<dbReference type="RefSeq" id="WP_107751379.1">
    <property type="nucleotide sequence ID" value="NZ_QBKF01000004.1"/>
</dbReference>
<feature type="domain" description="NAD-dependent epimerase/dehydratase" evidence="1">
    <location>
        <begin position="67"/>
        <end position="192"/>
    </location>
</feature>
<dbReference type="EMBL" id="QDDR01000003">
    <property type="protein sequence ID" value="PVE48006.1"/>
    <property type="molecule type" value="Genomic_DNA"/>
</dbReference>
<gene>
    <name evidence="2" type="ORF">DDE23_07650</name>
</gene>
<organism evidence="2 3">
    <name type="scientific">Pararhodobacter aggregans</name>
    <dbReference type="NCBI Taxonomy" id="404875"/>
    <lineage>
        <taxon>Bacteria</taxon>
        <taxon>Pseudomonadati</taxon>
        <taxon>Pseudomonadota</taxon>
        <taxon>Alphaproteobacteria</taxon>
        <taxon>Rhodobacterales</taxon>
        <taxon>Paracoccaceae</taxon>
        <taxon>Pararhodobacter</taxon>
    </lineage>
</organism>
<dbReference type="AlphaFoldDB" id="A0A2T7UTS5"/>
<evidence type="ECO:0000313" key="2">
    <source>
        <dbReference type="EMBL" id="PVE48006.1"/>
    </source>
</evidence>
<evidence type="ECO:0000259" key="1">
    <source>
        <dbReference type="Pfam" id="PF01370"/>
    </source>
</evidence>
<accession>A0A2T7UTS5</accession>
<proteinExistence type="predicted"/>
<dbReference type="Gene3D" id="3.40.50.720">
    <property type="entry name" value="NAD(P)-binding Rossmann-like Domain"/>
    <property type="match status" value="1"/>
</dbReference>
<sequence length="295" mass="32012">MTQTALILGARGKIGRHFTKAFQDAGWQTRAYTRGTDMAAAAQGCAVIVNGLNPPNYHAWDRILPAITTEVLAAAKASGATILFPGNVYVFGTQPGPWDETTPHRPVSRKGRIRAEVEARYKAAAAEGVRTIIVRAGDFIDPDTAESLIDIATLRSFAKGVVTSMGDPDAAHAYAYLPDMARAGVMLAEKRAALPAFCDVPFPGHTASTRDLMQALHGLTGRKLRLGHFPWWAIRLAAPVWELGRELGEMRYLYDTPHSLSGARLRALLPEFRETPLSEVLRAVLARRQGFAAAA</sequence>
<dbReference type="InterPro" id="IPR001509">
    <property type="entry name" value="Epimerase_deHydtase"/>
</dbReference>
<protein>
    <submittedName>
        <fullName evidence="2">Epimerase</fullName>
    </submittedName>
</protein>
<reference evidence="2 3" key="1">
    <citation type="journal article" date="2011" name="Syst. Appl. Microbiol.">
        <title>Defluviimonas denitrificans gen. nov., sp. nov., and Pararhodobacter aggregans gen. nov., sp. nov., non-phototrophic Rhodobacteraceae from the biofilter of a marine aquaculture.</title>
        <authorList>
            <person name="Foesel B.U."/>
            <person name="Drake H.L."/>
            <person name="Schramm A."/>
        </authorList>
    </citation>
    <scope>NUCLEOTIDE SEQUENCE [LARGE SCALE GENOMIC DNA]</scope>
    <source>
        <strain evidence="2 3">D1-19</strain>
    </source>
</reference>
<comment type="caution">
    <text evidence="2">The sequence shown here is derived from an EMBL/GenBank/DDBJ whole genome shotgun (WGS) entry which is preliminary data.</text>
</comment>
<dbReference type="InterPro" id="IPR036291">
    <property type="entry name" value="NAD(P)-bd_dom_sf"/>
</dbReference>
<name>A0A2T7UTS5_9RHOB</name>